<dbReference type="GO" id="GO:0051301">
    <property type="term" value="P:cell division"/>
    <property type="evidence" value="ECO:0007669"/>
    <property type="project" value="UniProtKB-KW"/>
</dbReference>
<dbReference type="PROSITE" id="PS50021">
    <property type="entry name" value="CH"/>
    <property type="match status" value="1"/>
</dbReference>
<evidence type="ECO:0000256" key="1">
    <source>
        <dbReference type="ARBA" id="ARBA00004245"/>
    </source>
</evidence>
<evidence type="ECO:0000256" key="5">
    <source>
        <dbReference type="ARBA" id="ARBA00022701"/>
    </source>
</evidence>
<dbReference type="InParanoid" id="B4NDJ8"/>
<evidence type="ECO:0000256" key="7">
    <source>
        <dbReference type="ARBA" id="ARBA00023212"/>
    </source>
</evidence>
<dbReference type="SUPFAM" id="SSF47576">
    <property type="entry name" value="Calponin-homology domain, CH-domain"/>
    <property type="match status" value="1"/>
</dbReference>
<dbReference type="GO" id="GO:0008017">
    <property type="term" value="F:microtubule binding"/>
    <property type="evidence" value="ECO:0007669"/>
    <property type="project" value="InterPro"/>
</dbReference>
<protein>
    <recommendedName>
        <fullName evidence="10">Calponin-homology (CH) domain-containing protein</fullName>
    </recommendedName>
</protein>
<dbReference type="InterPro" id="IPR027328">
    <property type="entry name" value="MAPRE"/>
</dbReference>
<dbReference type="EMBL" id="CH964239">
    <property type="protein sequence ID" value="EDW82904.1"/>
    <property type="molecule type" value="Genomic_DNA"/>
</dbReference>
<keyword evidence="5" id="KW-0493">Microtubule</keyword>
<dbReference type="FunFam" id="1.10.418.10:FF:000028">
    <property type="entry name" value="RP/EB family microtubule-associated protein"/>
    <property type="match status" value="1"/>
</dbReference>
<dbReference type="PANTHER" id="PTHR10623">
    <property type="entry name" value="MICROTUBULE-ASSOCIATED PROTEIN RP/EB FAMILY MEMBER"/>
    <property type="match status" value="1"/>
</dbReference>
<comment type="similarity">
    <text evidence="2">Belongs to the MAPRE family.</text>
</comment>
<sequence>MSMKNVSATTGERYLSRTELLDWVNGMLGSNYTKLNDLRTGAAYCQLFHILKPDAINVKKVKWTTTTDFDYIQNFRLLQMGFHRSCVQKDIPVNLLIKDTLQDHLQFVRWFYKFFMINRSAEPDSYDASAERKHALGDRKLTRNSKQTSTQLSIKMTKPRTLNRSASMELNERRGGTAQPKRPMATGLAKRQQIVNEDKQRLQKQVKDELKLPEVWKKSYNSDSIHLSLHSTSTSDQDMSKLIKSIDDAVINQLMKDPKESQDEDVINQLMKDPKESQDEDVINQLMKNLKVSQDEDVINQLKDPKESQDESPVVLKKATSSGKEKKKSKPLAEKKVSKPLAEMAVSDMEAIFPKGNRAPPEDESSSYKYKPLPTDTEDDSEEDEKVDKNQKDKDNENKDKKIKVPESDDDDDKAELMEVMEELTNLESMHRIVDGELKAFSAKIHRVYYKCENVSTLDRVEILSMLHAPESVDLNNLS</sequence>
<feature type="compositionally biased region" description="Acidic residues" evidence="9">
    <location>
        <begin position="376"/>
        <end position="385"/>
    </location>
</feature>
<dbReference type="Proteomes" id="UP000007798">
    <property type="component" value="Unassembled WGS sequence"/>
</dbReference>
<evidence type="ECO:0000259" key="10">
    <source>
        <dbReference type="PROSITE" id="PS50021"/>
    </source>
</evidence>
<dbReference type="KEGG" id="dwi:6648937"/>
<keyword evidence="3" id="KW-0963">Cytoplasm</keyword>
<proteinExistence type="inferred from homology"/>
<accession>B4NDJ8</accession>
<dbReference type="CDD" id="cd00014">
    <property type="entry name" value="CH_SF"/>
    <property type="match status" value="1"/>
</dbReference>
<feature type="region of interest" description="Disordered" evidence="9">
    <location>
        <begin position="303"/>
        <end position="414"/>
    </location>
</feature>
<comment type="subcellular location">
    <subcellularLocation>
        <location evidence="1">Cytoplasm</location>
        <location evidence="1">Cytoskeleton</location>
    </subcellularLocation>
</comment>
<gene>
    <name evidence="11" type="primary">Dwil\GK24903</name>
    <name evidence="11" type="ORF">Dwil_GK24903</name>
</gene>
<dbReference type="OrthoDB" id="2119228at2759"/>
<evidence type="ECO:0000256" key="2">
    <source>
        <dbReference type="ARBA" id="ARBA00010729"/>
    </source>
</evidence>
<dbReference type="STRING" id="7260.B4NDJ8"/>
<keyword evidence="12" id="KW-1185">Reference proteome</keyword>
<keyword evidence="4" id="KW-0132">Cell division</keyword>
<dbReference type="InterPro" id="IPR036872">
    <property type="entry name" value="CH_dom_sf"/>
</dbReference>
<dbReference type="Gene3D" id="1.10.418.10">
    <property type="entry name" value="Calponin-like domain"/>
    <property type="match status" value="1"/>
</dbReference>
<feature type="compositionally biased region" description="Basic and acidic residues" evidence="9">
    <location>
        <begin position="386"/>
        <end position="407"/>
    </location>
</feature>
<evidence type="ECO:0000256" key="3">
    <source>
        <dbReference type="ARBA" id="ARBA00022490"/>
    </source>
</evidence>
<feature type="domain" description="Calponin-homology (CH)" evidence="10">
    <location>
        <begin position="14"/>
        <end position="116"/>
    </location>
</feature>
<name>B4NDJ8_DROWI</name>
<evidence type="ECO:0000313" key="12">
    <source>
        <dbReference type="Proteomes" id="UP000007798"/>
    </source>
</evidence>
<keyword evidence="7" id="KW-0206">Cytoskeleton</keyword>
<reference evidence="11 12" key="1">
    <citation type="journal article" date="2007" name="Nature">
        <title>Evolution of genes and genomes on the Drosophila phylogeny.</title>
        <authorList>
            <consortium name="Drosophila 12 Genomes Consortium"/>
            <person name="Clark A.G."/>
            <person name="Eisen M.B."/>
            <person name="Smith D.R."/>
            <person name="Bergman C.M."/>
            <person name="Oliver B."/>
            <person name="Markow T.A."/>
            <person name="Kaufman T.C."/>
            <person name="Kellis M."/>
            <person name="Gelbart W."/>
            <person name="Iyer V.N."/>
            <person name="Pollard D.A."/>
            <person name="Sackton T.B."/>
            <person name="Larracuente A.M."/>
            <person name="Singh N.D."/>
            <person name="Abad J.P."/>
            <person name="Abt D.N."/>
            <person name="Adryan B."/>
            <person name="Aguade M."/>
            <person name="Akashi H."/>
            <person name="Anderson W.W."/>
            <person name="Aquadro C.F."/>
            <person name="Ardell D.H."/>
            <person name="Arguello R."/>
            <person name="Artieri C.G."/>
            <person name="Barbash D.A."/>
            <person name="Barker D."/>
            <person name="Barsanti P."/>
            <person name="Batterham P."/>
            <person name="Batzoglou S."/>
            <person name="Begun D."/>
            <person name="Bhutkar A."/>
            <person name="Blanco E."/>
            <person name="Bosak S.A."/>
            <person name="Bradley R.K."/>
            <person name="Brand A.D."/>
            <person name="Brent M.R."/>
            <person name="Brooks A.N."/>
            <person name="Brown R.H."/>
            <person name="Butlin R.K."/>
            <person name="Caggese C."/>
            <person name="Calvi B.R."/>
            <person name="Bernardo de Carvalho A."/>
            <person name="Caspi A."/>
            <person name="Castrezana S."/>
            <person name="Celniker S.E."/>
            <person name="Chang J.L."/>
            <person name="Chapple C."/>
            <person name="Chatterji S."/>
            <person name="Chinwalla A."/>
            <person name="Civetta A."/>
            <person name="Clifton S.W."/>
            <person name="Comeron J.M."/>
            <person name="Costello J.C."/>
            <person name="Coyne J.A."/>
            <person name="Daub J."/>
            <person name="David R.G."/>
            <person name="Delcher A.L."/>
            <person name="Delehaunty K."/>
            <person name="Do C.B."/>
            <person name="Ebling H."/>
            <person name="Edwards K."/>
            <person name="Eickbush T."/>
            <person name="Evans J.D."/>
            <person name="Filipski A."/>
            <person name="Findeiss S."/>
            <person name="Freyhult E."/>
            <person name="Fulton L."/>
            <person name="Fulton R."/>
            <person name="Garcia A.C."/>
            <person name="Gardiner A."/>
            <person name="Garfield D.A."/>
            <person name="Garvin B.E."/>
            <person name="Gibson G."/>
            <person name="Gilbert D."/>
            <person name="Gnerre S."/>
            <person name="Godfrey J."/>
            <person name="Good R."/>
            <person name="Gotea V."/>
            <person name="Gravely B."/>
            <person name="Greenberg A.J."/>
            <person name="Griffiths-Jones S."/>
            <person name="Gross S."/>
            <person name="Guigo R."/>
            <person name="Gustafson E.A."/>
            <person name="Haerty W."/>
            <person name="Hahn M.W."/>
            <person name="Halligan D.L."/>
            <person name="Halpern A.L."/>
            <person name="Halter G.M."/>
            <person name="Han M.V."/>
            <person name="Heger A."/>
            <person name="Hillier L."/>
            <person name="Hinrichs A.S."/>
            <person name="Holmes I."/>
            <person name="Hoskins R.A."/>
            <person name="Hubisz M.J."/>
            <person name="Hultmark D."/>
            <person name="Huntley M.A."/>
            <person name="Jaffe D.B."/>
            <person name="Jagadeeshan S."/>
            <person name="Jeck W.R."/>
            <person name="Johnson J."/>
            <person name="Jones C.D."/>
            <person name="Jordan W.C."/>
            <person name="Karpen G.H."/>
            <person name="Kataoka E."/>
            <person name="Keightley P.D."/>
            <person name="Kheradpour P."/>
            <person name="Kirkness E.F."/>
            <person name="Koerich L.B."/>
            <person name="Kristiansen K."/>
            <person name="Kudrna D."/>
            <person name="Kulathinal R.J."/>
            <person name="Kumar S."/>
            <person name="Kwok R."/>
            <person name="Lander E."/>
            <person name="Langley C.H."/>
            <person name="Lapoint R."/>
            <person name="Lazzaro B.P."/>
            <person name="Lee S.J."/>
            <person name="Levesque L."/>
            <person name="Li R."/>
            <person name="Lin C.F."/>
            <person name="Lin M.F."/>
            <person name="Lindblad-Toh K."/>
            <person name="Llopart A."/>
            <person name="Long M."/>
            <person name="Low L."/>
            <person name="Lozovsky E."/>
            <person name="Lu J."/>
            <person name="Luo M."/>
            <person name="Machado C.A."/>
            <person name="Makalowski W."/>
            <person name="Marzo M."/>
            <person name="Matsuda M."/>
            <person name="Matzkin L."/>
            <person name="McAllister B."/>
            <person name="McBride C.S."/>
            <person name="McKernan B."/>
            <person name="McKernan K."/>
            <person name="Mendez-Lago M."/>
            <person name="Minx P."/>
            <person name="Mollenhauer M.U."/>
            <person name="Montooth K."/>
            <person name="Mount S.M."/>
            <person name="Mu X."/>
            <person name="Myers E."/>
            <person name="Negre B."/>
            <person name="Newfeld S."/>
            <person name="Nielsen R."/>
            <person name="Noor M.A."/>
            <person name="O'Grady P."/>
            <person name="Pachter L."/>
            <person name="Papaceit M."/>
            <person name="Parisi M.J."/>
            <person name="Parisi M."/>
            <person name="Parts L."/>
            <person name="Pedersen J.S."/>
            <person name="Pesole G."/>
            <person name="Phillippy A.M."/>
            <person name="Ponting C.P."/>
            <person name="Pop M."/>
            <person name="Porcelli D."/>
            <person name="Powell J.R."/>
            <person name="Prohaska S."/>
            <person name="Pruitt K."/>
            <person name="Puig M."/>
            <person name="Quesneville H."/>
            <person name="Ram K.R."/>
            <person name="Rand D."/>
            <person name="Rasmussen M.D."/>
            <person name="Reed L.K."/>
            <person name="Reenan R."/>
            <person name="Reily A."/>
            <person name="Remington K.A."/>
            <person name="Rieger T.T."/>
            <person name="Ritchie M.G."/>
            <person name="Robin C."/>
            <person name="Rogers Y.H."/>
            <person name="Rohde C."/>
            <person name="Rozas J."/>
            <person name="Rubenfield M.J."/>
            <person name="Ruiz A."/>
            <person name="Russo S."/>
            <person name="Salzberg S.L."/>
            <person name="Sanchez-Gracia A."/>
            <person name="Saranga D.J."/>
            <person name="Sato H."/>
            <person name="Schaeffer S.W."/>
            <person name="Schatz M.C."/>
            <person name="Schlenke T."/>
            <person name="Schwartz R."/>
            <person name="Segarra C."/>
            <person name="Singh R.S."/>
            <person name="Sirot L."/>
            <person name="Sirota M."/>
            <person name="Sisneros N.B."/>
            <person name="Smith C.D."/>
            <person name="Smith T.F."/>
            <person name="Spieth J."/>
            <person name="Stage D.E."/>
            <person name="Stark A."/>
            <person name="Stephan W."/>
            <person name="Strausberg R.L."/>
            <person name="Strempel S."/>
            <person name="Sturgill D."/>
            <person name="Sutton G."/>
            <person name="Sutton G.G."/>
            <person name="Tao W."/>
            <person name="Teichmann S."/>
            <person name="Tobari Y.N."/>
            <person name="Tomimura Y."/>
            <person name="Tsolas J.M."/>
            <person name="Valente V.L."/>
            <person name="Venter E."/>
            <person name="Venter J.C."/>
            <person name="Vicario S."/>
            <person name="Vieira F.G."/>
            <person name="Vilella A.J."/>
            <person name="Villasante A."/>
            <person name="Walenz B."/>
            <person name="Wang J."/>
            <person name="Wasserman M."/>
            <person name="Watts T."/>
            <person name="Wilson D."/>
            <person name="Wilson R.K."/>
            <person name="Wing R.A."/>
            <person name="Wolfner M.F."/>
            <person name="Wong A."/>
            <person name="Wong G.K."/>
            <person name="Wu C.I."/>
            <person name="Wu G."/>
            <person name="Yamamoto D."/>
            <person name="Yang H.P."/>
            <person name="Yang S.P."/>
            <person name="Yorke J.A."/>
            <person name="Yoshida K."/>
            <person name="Zdobnov E."/>
            <person name="Zhang P."/>
            <person name="Zhang Y."/>
            <person name="Zimin A.V."/>
            <person name="Baldwin J."/>
            <person name="Abdouelleil A."/>
            <person name="Abdulkadir J."/>
            <person name="Abebe A."/>
            <person name="Abera B."/>
            <person name="Abreu J."/>
            <person name="Acer S.C."/>
            <person name="Aftuck L."/>
            <person name="Alexander A."/>
            <person name="An P."/>
            <person name="Anderson E."/>
            <person name="Anderson S."/>
            <person name="Arachi H."/>
            <person name="Azer M."/>
            <person name="Bachantsang P."/>
            <person name="Barry A."/>
            <person name="Bayul T."/>
            <person name="Berlin A."/>
            <person name="Bessette D."/>
            <person name="Bloom T."/>
            <person name="Blye J."/>
            <person name="Boguslavskiy L."/>
            <person name="Bonnet C."/>
            <person name="Boukhgalter B."/>
            <person name="Bourzgui I."/>
            <person name="Brown A."/>
            <person name="Cahill P."/>
            <person name="Channer S."/>
            <person name="Cheshatsang Y."/>
            <person name="Chuda L."/>
            <person name="Citroen M."/>
            <person name="Collymore A."/>
            <person name="Cooke P."/>
            <person name="Costello M."/>
            <person name="D'Aco K."/>
            <person name="Daza R."/>
            <person name="De Haan G."/>
            <person name="DeGray S."/>
            <person name="DeMaso C."/>
            <person name="Dhargay N."/>
            <person name="Dooley K."/>
            <person name="Dooley E."/>
            <person name="Doricent M."/>
            <person name="Dorje P."/>
            <person name="Dorjee K."/>
            <person name="Dupes A."/>
            <person name="Elong R."/>
            <person name="Falk J."/>
            <person name="Farina A."/>
            <person name="Faro S."/>
            <person name="Ferguson D."/>
            <person name="Fisher S."/>
            <person name="Foley C.D."/>
            <person name="Franke A."/>
            <person name="Friedrich D."/>
            <person name="Gadbois L."/>
            <person name="Gearin G."/>
            <person name="Gearin C.R."/>
            <person name="Giannoukos G."/>
            <person name="Goode T."/>
            <person name="Graham J."/>
            <person name="Grandbois E."/>
            <person name="Grewal S."/>
            <person name="Gyaltsen K."/>
            <person name="Hafez N."/>
            <person name="Hagos B."/>
            <person name="Hall J."/>
            <person name="Henson C."/>
            <person name="Hollinger A."/>
            <person name="Honan T."/>
            <person name="Huard M.D."/>
            <person name="Hughes L."/>
            <person name="Hurhula B."/>
            <person name="Husby M.E."/>
            <person name="Kamat A."/>
            <person name="Kanga B."/>
            <person name="Kashin S."/>
            <person name="Khazanovich D."/>
            <person name="Kisner P."/>
            <person name="Lance K."/>
            <person name="Lara M."/>
            <person name="Lee W."/>
            <person name="Lennon N."/>
            <person name="Letendre F."/>
            <person name="LeVine R."/>
            <person name="Lipovsky A."/>
            <person name="Liu X."/>
            <person name="Liu J."/>
            <person name="Liu S."/>
            <person name="Lokyitsang T."/>
            <person name="Lokyitsang Y."/>
            <person name="Lubonja R."/>
            <person name="Lui A."/>
            <person name="MacDonald P."/>
            <person name="Magnisalis V."/>
            <person name="Maru K."/>
            <person name="Matthews C."/>
            <person name="McCusker W."/>
            <person name="McDonough S."/>
            <person name="Mehta T."/>
            <person name="Meldrim J."/>
            <person name="Meneus L."/>
            <person name="Mihai O."/>
            <person name="Mihalev A."/>
            <person name="Mihova T."/>
            <person name="Mittelman R."/>
            <person name="Mlenga V."/>
            <person name="Montmayeur A."/>
            <person name="Mulrain L."/>
            <person name="Navidi A."/>
            <person name="Naylor J."/>
            <person name="Negash T."/>
            <person name="Nguyen T."/>
            <person name="Nguyen N."/>
            <person name="Nicol R."/>
            <person name="Norbu C."/>
            <person name="Norbu N."/>
            <person name="Novod N."/>
            <person name="O'Neill B."/>
            <person name="Osman S."/>
            <person name="Markiewicz E."/>
            <person name="Oyono O.L."/>
            <person name="Patti C."/>
            <person name="Phunkhang P."/>
            <person name="Pierre F."/>
            <person name="Priest M."/>
            <person name="Raghuraman S."/>
            <person name="Rege F."/>
            <person name="Reyes R."/>
            <person name="Rise C."/>
            <person name="Rogov P."/>
            <person name="Ross K."/>
            <person name="Ryan E."/>
            <person name="Settipalli S."/>
            <person name="Shea T."/>
            <person name="Sherpa N."/>
            <person name="Shi L."/>
            <person name="Shih D."/>
            <person name="Sparrow T."/>
            <person name="Spaulding J."/>
            <person name="Stalker J."/>
            <person name="Stange-Thomann N."/>
            <person name="Stavropoulos S."/>
            <person name="Stone C."/>
            <person name="Strader C."/>
            <person name="Tesfaye S."/>
            <person name="Thomson T."/>
            <person name="Thoulutsang Y."/>
            <person name="Thoulutsang D."/>
            <person name="Topham K."/>
            <person name="Topping I."/>
            <person name="Tsamla T."/>
            <person name="Vassiliev H."/>
            <person name="Vo A."/>
            <person name="Wangchuk T."/>
            <person name="Wangdi T."/>
            <person name="Weiand M."/>
            <person name="Wilkinson J."/>
            <person name="Wilson A."/>
            <person name="Yadav S."/>
            <person name="Young G."/>
            <person name="Yu Q."/>
            <person name="Zembek L."/>
            <person name="Zhong D."/>
            <person name="Zimmer A."/>
            <person name="Zwirko Z."/>
            <person name="Jaffe D.B."/>
            <person name="Alvarez P."/>
            <person name="Brockman W."/>
            <person name="Butler J."/>
            <person name="Chin C."/>
            <person name="Gnerre S."/>
            <person name="Grabherr M."/>
            <person name="Kleber M."/>
            <person name="Mauceli E."/>
            <person name="MacCallum I."/>
        </authorList>
    </citation>
    <scope>NUCLEOTIDE SEQUENCE [LARGE SCALE GENOMIC DNA]</scope>
    <source>
        <strain evidence="12">Tucson 14030-0811.24</strain>
    </source>
</reference>
<evidence type="ECO:0000256" key="4">
    <source>
        <dbReference type="ARBA" id="ARBA00022618"/>
    </source>
</evidence>
<dbReference type="AlphaFoldDB" id="B4NDJ8"/>
<dbReference type="GO" id="GO:0005874">
    <property type="term" value="C:microtubule"/>
    <property type="evidence" value="ECO:0007669"/>
    <property type="project" value="UniProtKB-KW"/>
</dbReference>
<feature type="region of interest" description="Disordered" evidence="9">
    <location>
        <begin position="169"/>
        <end position="200"/>
    </location>
</feature>
<evidence type="ECO:0000256" key="6">
    <source>
        <dbReference type="ARBA" id="ARBA00022776"/>
    </source>
</evidence>
<evidence type="ECO:0000256" key="8">
    <source>
        <dbReference type="ARBA" id="ARBA00023306"/>
    </source>
</evidence>
<evidence type="ECO:0000256" key="9">
    <source>
        <dbReference type="SAM" id="MobiDB-lite"/>
    </source>
</evidence>
<keyword evidence="8" id="KW-0131">Cell cycle</keyword>
<organism evidence="11 12">
    <name type="scientific">Drosophila willistoni</name>
    <name type="common">Fruit fly</name>
    <dbReference type="NCBI Taxonomy" id="7260"/>
    <lineage>
        <taxon>Eukaryota</taxon>
        <taxon>Metazoa</taxon>
        <taxon>Ecdysozoa</taxon>
        <taxon>Arthropoda</taxon>
        <taxon>Hexapoda</taxon>
        <taxon>Insecta</taxon>
        <taxon>Pterygota</taxon>
        <taxon>Neoptera</taxon>
        <taxon>Endopterygota</taxon>
        <taxon>Diptera</taxon>
        <taxon>Brachycera</taxon>
        <taxon>Muscomorpha</taxon>
        <taxon>Ephydroidea</taxon>
        <taxon>Drosophilidae</taxon>
        <taxon>Drosophila</taxon>
        <taxon>Sophophora</taxon>
    </lineage>
</organism>
<evidence type="ECO:0000313" key="11">
    <source>
        <dbReference type="EMBL" id="EDW82904.1"/>
    </source>
</evidence>
<dbReference type="eggNOG" id="KOG3000">
    <property type="taxonomic scope" value="Eukaryota"/>
</dbReference>
<dbReference type="HOGENOM" id="CLU_570216_0_0_1"/>
<keyword evidence="6" id="KW-0498">Mitosis</keyword>
<dbReference type="InterPro" id="IPR001715">
    <property type="entry name" value="CH_dom"/>
</dbReference>
<dbReference type="Pfam" id="PF00307">
    <property type="entry name" value="CH"/>
    <property type="match status" value="1"/>
</dbReference>